<dbReference type="Proteomes" id="UP000250235">
    <property type="component" value="Unassembled WGS sequence"/>
</dbReference>
<evidence type="ECO:0000256" key="4">
    <source>
        <dbReference type="PROSITE-ProRule" id="PRU01131"/>
    </source>
</evidence>
<name>A0A2Z7CVR5_9LAMI</name>
<organism evidence="6 7">
    <name type="scientific">Dorcoceras hygrometricum</name>
    <dbReference type="NCBI Taxonomy" id="472368"/>
    <lineage>
        <taxon>Eukaryota</taxon>
        <taxon>Viridiplantae</taxon>
        <taxon>Streptophyta</taxon>
        <taxon>Embryophyta</taxon>
        <taxon>Tracheophyta</taxon>
        <taxon>Spermatophyta</taxon>
        <taxon>Magnoliopsida</taxon>
        <taxon>eudicotyledons</taxon>
        <taxon>Gunneridae</taxon>
        <taxon>Pentapetalae</taxon>
        <taxon>asterids</taxon>
        <taxon>lamiids</taxon>
        <taxon>Lamiales</taxon>
        <taxon>Gesneriaceae</taxon>
        <taxon>Didymocarpoideae</taxon>
        <taxon>Trichosporeae</taxon>
        <taxon>Loxocarpinae</taxon>
        <taxon>Dorcoceras</taxon>
    </lineage>
</organism>
<gene>
    <name evidence="6" type="ORF">F511_09714</name>
</gene>
<dbReference type="Pfam" id="PF04570">
    <property type="entry name" value="zf-FLZ"/>
    <property type="match status" value="1"/>
</dbReference>
<keyword evidence="3" id="KW-0863">Zinc-finger</keyword>
<protein>
    <recommendedName>
        <fullName evidence="5">FLZ-type domain-containing protein</fullName>
    </recommendedName>
</protein>
<dbReference type="OrthoDB" id="1927223at2759"/>
<keyword evidence="7" id="KW-1185">Reference proteome</keyword>
<reference evidence="6 7" key="1">
    <citation type="journal article" date="2015" name="Proc. Natl. Acad. Sci. U.S.A.">
        <title>The resurrection genome of Boea hygrometrica: A blueprint for survival of dehydration.</title>
        <authorList>
            <person name="Xiao L."/>
            <person name="Yang G."/>
            <person name="Zhang L."/>
            <person name="Yang X."/>
            <person name="Zhao S."/>
            <person name="Ji Z."/>
            <person name="Zhou Q."/>
            <person name="Hu M."/>
            <person name="Wang Y."/>
            <person name="Chen M."/>
            <person name="Xu Y."/>
            <person name="Jin H."/>
            <person name="Xiao X."/>
            <person name="Hu G."/>
            <person name="Bao F."/>
            <person name="Hu Y."/>
            <person name="Wan P."/>
            <person name="Li L."/>
            <person name="Deng X."/>
            <person name="Kuang T."/>
            <person name="Xiang C."/>
            <person name="Zhu J.K."/>
            <person name="Oliver M.J."/>
            <person name="He Y."/>
        </authorList>
    </citation>
    <scope>NUCLEOTIDE SEQUENCE [LARGE SCALE GENOMIC DNA]</scope>
    <source>
        <strain evidence="7">cv. XS01</strain>
    </source>
</reference>
<evidence type="ECO:0000313" key="6">
    <source>
        <dbReference type="EMBL" id="KZV48926.1"/>
    </source>
</evidence>
<evidence type="ECO:0000259" key="5">
    <source>
        <dbReference type="PROSITE" id="PS51795"/>
    </source>
</evidence>
<evidence type="ECO:0000256" key="1">
    <source>
        <dbReference type="ARBA" id="ARBA00009374"/>
    </source>
</evidence>
<evidence type="ECO:0000256" key="2">
    <source>
        <dbReference type="ARBA" id="ARBA00022723"/>
    </source>
</evidence>
<dbReference type="InterPro" id="IPR007650">
    <property type="entry name" value="Zf-FLZ_dom"/>
</dbReference>
<keyword evidence="2" id="KW-0479">Metal-binding</keyword>
<dbReference type="InterPro" id="IPR044181">
    <property type="entry name" value="FLZ17/18"/>
</dbReference>
<evidence type="ECO:0000313" key="7">
    <source>
        <dbReference type="Proteomes" id="UP000250235"/>
    </source>
</evidence>
<dbReference type="GO" id="GO:0008270">
    <property type="term" value="F:zinc ion binding"/>
    <property type="evidence" value="ECO:0007669"/>
    <property type="project" value="UniProtKB-KW"/>
</dbReference>
<evidence type="ECO:0000256" key="3">
    <source>
        <dbReference type="ARBA" id="ARBA00022771"/>
    </source>
</evidence>
<feature type="zinc finger region" description="FLZ-type" evidence="4">
    <location>
        <begin position="60"/>
        <end position="104"/>
    </location>
</feature>
<keyword evidence="3" id="KW-0862">Zinc</keyword>
<dbReference type="EMBL" id="KQ993802">
    <property type="protein sequence ID" value="KZV48926.1"/>
    <property type="molecule type" value="Genomic_DNA"/>
</dbReference>
<comment type="similarity">
    <text evidence="1">Belongs to the FLZ family.</text>
</comment>
<dbReference type="PANTHER" id="PTHR47847">
    <property type="entry name" value="FCS-LIKE ZINC FINGER 17"/>
    <property type="match status" value="1"/>
</dbReference>
<dbReference type="PROSITE" id="PS51795">
    <property type="entry name" value="ZF_FLZ"/>
    <property type="match status" value="1"/>
</dbReference>
<proteinExistence type="inferred from homology"/>
<feature type="domain" description="FLZ-type" evidence="5">
    <location>
        <begin position="60"/>
        <end position="104"/>
    </location>
</feature>
<dbReference type="PANTHER" id="PTHR47847:SF2">
    <property type="entry name" value="FCS-LIKE ZINC FINGER 17-RELATED"/>
    <property type="match status" value="1"/>
</dbReference>
<sequence>MLSVIWSKKKDSNLLGLSKSLEDENQGLRILTRIGDGNPKILLKPVFSLNHRAQENHSCFLLKSCHLCHKTLTLDKEVYMYRGDLGFCSVQCRERQMFLDEMKEIEISTKKILASFHQRRHLRPADGSAGRCETRKLSEEFRQRRHPFSSQNNQVIFS</sequence>
<dbReference type="AlphaFoldDB" id="A0A2Z7CVR5"/>
<accession>A0A2Z7CVR5</accession>